<feature type="compositionally biased region" description="Polar residues" evidence="1">
    <location>
        <begin position="332"/>
        <end position="346"/>
    </location>
</feature>
<gene>
    <name evidence="2" type="ORF">H6F41_00880</name>
</gene>
<reference evidence="2 3" key="1">
    <citation type="journal article" date="2020" name="ISME J.">
        <title>Comparative genomics reveals insights into cyanobacterial evolution and habitat adaptation.</title>
        <authorList>
            <person name="Chen M.Y."/>
            <person name="Teng W.K."/>
            <person name="Zhao L."/>
            <person name="Hu C.X."/>
            <person name="Zhou Y.K."/>
            <person name="Han B.P."/>
            <person name="Song L.R."/>
            <person name="Shu W.S."/>
        </authorList>
    </citation>
    <scope>NUCLEOTIDE SEQUENCE [LARGE SCALE GENOMIC DNA]</scope>
    <source>
        <strain evidence="2 3">FACHB-723</strain>
    </source>
</reference>
<feature type="region of interest" description="Disordered" evidence="1">
    <location>
        <begin position="195"/>
        <end position="250"/>
    </location>
</feature>
<evidence type="ECO:0000313" key="2">
    <source>
        <dbReference type="EMBL" id="MBD2186694.1"/>
    </source>
</evidence>
<feature type="region of interest" description="Disordered" evidence="1">
    <location>
        <begin position="266"/>
        <end position="302"/>
    </location>
</feature>
<comment type="caution">
    <text evidence="2">The sequence shown here is derived from an EMBL/GenBank/DDBJ whole genome shotgun (WGS) entry which is preliminary data.</text>
</comment>
<organism evidence="2 3">
    <name type="scientific">Pseudanabaena mucicola FACHB-723</name>
    <dbReference type="NCBI Taxonomy" id="2692860"/>
    <lineage>
        <taxon>Bacteria</taxon>
        <taxon>Bacillati</taxon>
        <taxon>Cyanobacteriota</taxon>
        <taxon>Cyanophyceae</taxon>
        <taxon>Pseudanabaenales</taxon>
        <taxon>Pseudanabaenaceae</taxon>
        <taxon>Pseudanabaena</taxon>
    </lineage>
</organism>
<keyword evidence="3" id="KW-1185">Reference proteome</keyword>
<feature type="compositionally biased region" description="Low complexity" evidence="1">
    <location>
        <begin position="225"/>
        <end position="239"/>
    </location>
</feature>
<dbReference type="InterPro" id="IPR025569">
    <property type="entry name" value="DUF4335"/>
</dbReference>
<name>A0ABR7ZRW1_9CYAN</name>
<protein>
    <submittedName>
        <fullName evidence="2">DUF4335 domain-containing protein</fullName>
    </submittedName>
</protein>
<feature type="compositionally biased region" description="Basic and acidic residues" evidence="1">
    <location>
        <begin position="198"/>
        <end position="212"/>
    </location>
</feature>
<dbReference type="RefSeq" id="WP_190401575.1">
    <property type="nucleotide sequence ID" value="NZ_JACJQB010000001.1"/>
</dbReference>
<evidence type="ECO:0000313" key="3">
    <source>
        <dbReference type="Proteomes" id="UP000642094"/>
    </source>
</evidence>
<sequence length="445" mass="48096">MGNSFSQSNTLSRRYELPTCLLEVWTERSPLSDWQSQVVAQNLHFRLQLAHGRKVIKGNQQQILNLIEAITAYCDRWLAQDELVSLNHDINIPKLPKLRLSTLQLFDLYESLELCANEFVILPSLVLEVRRLSPNWLKVVAGAIAIIGLSIGAIRLVSREQPSWQMAVTPAASEQPLGQPLESIPPVAVLEPNIAAKSESKSAPKAEIKTGRQEVSPSAAQPNFAIAPITPATPAAPTPYRLEQSPSATQDLDAKNNAAQNNQVALATPDLSRGRESTADSSALPSVATSATKPSPSSSIVGTIANDKLQMDRTIALESAPSAPAAINPSSRMASPSTLGASGNAPNNQVALTTNIKVLQIQSALPNEVNTALVKYLQEQRFTTIAGVVALDLVATNDRISQIEIDRQVTTLEDKTAIAKLEKLLQQWRSPQAVTGKIRLVLQFS</sequence>
<dbReference type="NCBIfam" id="NF033769">
    <property type="entry name" value="after_VWA_1"/>
    <property type="match status" value="1"/>
</dbReference>
<dbReference type="Proteomes" id="UP000642094">
    <property type="component" value="Unassembled WGS sequence"/>
</dbReference>
<dbReference type="Pfam" id="PF14233">
    <property type="entry name" value="DUF4335"/>
    <property type="match status" value="1"/>
</dbReference>
<evidence type="ECO:0000256" key="1">
    <source>
        <dbReference type="SAM" id="MobiDB-lite"/>
    </source>
</evidence>
<feature type="compositionally biased region" description="Low complexity" evidence="1">
    <location>
        <begin position="320"/>
        <end position="331"/>
    </location>
</feature>
<proteinExistence type="predicted"/>
<accession>A0ABR7ZRW1</accession>
<dbReference type="EMBL" id="JACJQB010000001">
    <property type="protein sequence ID" value="MBD2186694.1"/>
    <property type="molecule type" value="Genomic_DNA"/>
</dbReference>
<feature type="compositionally biased region" description="Low complexity" evidence="1">
    <location>
        <begin position="285"/>
        <end position="299"/>
    </location>
</feature>
<feature type="region of interest" description="Disordered" evidence="1">
    <location>
        <begin position="320"/>
        <end position="346"/>
    </location>
</feature>